<dbReference type="PANTHER" id="PTHR11769:SF35">
    <property type="entry name" value="HYALURONIDASE"/>
    <property type="match status" value="1"/>
</dbReference>
<evidence type="ECO:0000256" key="2">
    <source>
        <dbReference type="ARBA" id="ARBA00023157"/>
    </source>
</evidence>
<dbReference type="Proteomes" id="UP000053240">
    <property type="component" value="Unassembled WGS sequence"/>
</dbReference>
<dbReference type="AlphaFoldDB" id="A0A0N1IE97"/>
<evidence type="ECO:0000256" key="3">
    <source>
        <dbReference type="RuleBase" id="RU610713"/>
    </source>
</evidence>
<dbReference type="GO" id="GO:0005975">
    <property type="term" value="P:carbohydrate metabolic process"/>
    <property type="evidence" value="ECO:0007669"/>
    <property type="project" value="InterPro"/>
</dbReference>
<dbReference type="InterPro" id="IPR017853">
    <property type="entry name" value="GH"/>
</dbReference>
<gene>
    <name evidence="4" type="ORF">RR48_01251</name>
</gene>
<dbReference type="PRINTS" id="PR00846">
    <property type="entry name" value="GLHYDRLASE56"/>
</dbReference>
<keyword evidence="5" id="KW-1185">Reference proteome</keyword>
<evidence type="ECO:0000313" key="5">
    <source>
        <dbReference type="Proteomes" id="UP000053240"/>
    </source>
</evidence>
<dbReference type="InterPro" id="IPR018155">
    <property type="entry name" value="Hyaluronidase"/>
</dbReference>
<dbReference type="GO" id="GO:0030214">
    <property type="term" value="P:hyaluronan catabolic process"/>
    <property type="evidence" value="ECO:0007669"/>
    <property type="project" value="TreeGrafter"/>
</dbReference>
<proteinExistence type="inferred from homology"/>
<accession>A0A0N1IE97</accession>
<comment type="similarity">
    <text evidence="1 3">Belongs to the glycosyl hydrolase 56 family.</text>
</comment>
<dbReference type="EMBL" id="KQ460969">
    <property type="protein sequence ID" value="KPJ10209.1"/>
    <property type="molecule type" value="Genomic_DNA"/>
</dbReference>
<dbReference type="GO" id="GO:0004415">
    <property type="term" value="F:hyalurononglucosaminidase activity"/>
    <property type="evidence" value="ECO:0007669"/>
    <property type="project" value="UniProtKB-UniRule"/>
</dbReference>
<keyword evidence="2" id="KW-1015">Disulfide bond</keyword>
<reference evidence="4 5" key="1">
    <citation type="journal article" date="2015" name="Nat. Commun.">
        <title>Outbred genome sequencing and CRISPR/Cas9 gene editing in butterflies.</title>
        <authorList>
            <person name="Li X."/>
            <person name="Fan D."/>
            <person name="Zhang W."/>
            <person name="Liu G."/>
            <person name="Zhang L."/>
            <person name="Zhao L."/>
            <person name="Fang X."/>
            <person name="Chen L."/>
            <person name="Dong Y."/>
            <person name="Chen Y."/>
            <person name="Ding Y."/>
            <person name="Zhao R."/>
            <person name="Feng M."/>
            <person name="Zhu Y."/>
            <person name="Feng Y."/>
            <person name="Jiang X."/>
            <person name="Zhu D."/>
            <person name="Xiang H."/>
            <person name="Feng X."/>
            <person name="Li S."/>
            <person name="Wang J."/>
            <person name="Zhang G."/>
            <person name="Kronforst M.R."/>
            <person name="Wang W."/>
        </authorList>
    </citation>
    <scope>NUCLEOTIDE SEQUENCE [LARGE SCALE GENOMIC DNA]</scope>
    <source>
        <strain evidence="4">Ya'a_city_454_Pm</strain>
        <tissue evidence="4">Whole body</tissue>
    </source>
</reference>
<dbReference type="Gene3D" id="3.20.20.70">
    <property type="entry name" value="Aldolase class I"/>
    <property type="match status" value="1"/>
</dbReference>
<dbReference type="Pfam" id="PF01630">
    <property type="entry name" value="Glyco_hydro_56"/>
    <property type="match status" value="1"/>
</dbReference>
<dbReference type="STRING" id="76193.A0A0N1IE97"/>
<name>A0A0N1IE97_PAPMA</name>
<dbReference type="PANTHER" id="PTHR11769">
    <property type="entry name" value="HYALURONIDASE"/>
    <property type="match status" value="1"/>
</dbReference>
<evidence type="ECO:0000256" key="1">
    <source>
        <dbReference type="ARBA" id="ARBA00008871"/>
    </source>
</evidence>
<dbReference type="InParanoid" id="A0A0N1IE97"/>
<organism evidence="4 5">
    <name type="scientific">Papilio machaon</name>
    <name type="common">Old World swallowtail butterfly</name>
    <dbReference type="NCBI Taxonomy" id="76193"/>
    <lineage>
        <taxon>Eukaryota</taxon>
        <taxon>Metazoa</taxon>
        <taxon>Ecdysozoa</taxon>
        <taxon>Arthropoda</taxon>
        <taxon>Hexapoda</taxon>
        <taxon>Insecta</taxon>
        <taxon>Pterygota</taxon>
        <taxon>Neoptera</taxon>
        <taxon>Endopterygota</taxon>
        <taxon>Lepidoptera</taxon>
        <taxon>Glossata</taxon>
        <taxon>Ditrysia</taxon>
        <taxon>Papilionoidea</taxon>
        <taxon>Papilionidae</taxon>
        <taxon>Papilioninae</taxon>
        <taxon>Papilio</taxon>
    </lineage>
</organism>
<dbReference type="SUPFAM" id="SSF51445">
    <property type="entry name" value="(Trans)glycosidases"/>
    <property type="match status" value="1"/>
</dbReference>
<keyword evidence="3" id="KW-0326">Glycosidase</keyword>
<evidence type="ECO:0000313" key="4">
    <source>
        <dbReference type="EMBL" id="KPJ10209.1"/>
    </source>
</evidence>
<dbReference type="InterPro" id="IPR013785">
    <property type="entry name" value="Aldolase_TIM"/>
</dbReference>
<comment type="catalytic activity">
    <reaction evidence="3">
        <text>Random hydrolysis of (1-&gt;4)-linkages between N-acetyl-beta-D-glucosamine and D-glucuronate residues in hyaluronate.</text>
        <dbReference type="EC" id="3.2.1.35"/>
    </reaction>
</comment>
<dbReference type="EC" id="3.2.1.35" evidence="3"/>
<keyword evidence="3" id="KW-0378">Hydrolase</keyword>
<sequence length="290" mass="32788">MRVAFPADDQQSTDNHRFLLTTTRRTSGIPIGTITNGISPIARLPSHHSKRIGIIDFESWRPVFRQNFGVLVPYKDVSVQIEKKLHWWWPNTWLQEEAKDRFEEAARQFMQSTVSVAKQLRPRARWGYYGFPYCFNVATNNPGEACPANVVRENNQIKWLWSESTALYPSIYSSVNLTSKQLTWLVRGRVSEAARVKGGGGGAPILPYFWFRYRDAGFMTEVSEGTDIYVFNPTEIGVPGFVELVRQCQTGWPGIGQKMTISDAISRIAHVNVNDTQNGGLLTLTTVGID</sequence>
<protein>
    <recommendedName>
        <fullName evidence="3">Hyaluronidase</fullName>
        <ecNumber evidence="3">3.2.1.35</ecNumber>
    </recommendedName>
</protein>